<dbReference type="EMBL" id="BART01027307">
    <property type="protein sequence ID" value="GAG91687.1"/>
    <property type="molecule type" value="Genomic_DNA"/>
</dbReference>
<protein>
    <submittedName>
        <fullName evidence="1">Uncharacterized protein</fullName>
    </submittedName>
</protein>
<proteinExistence type="predicted"/>
<reference evidence="1" key="1">
    <citation type="journal article" date="2014" name="Front. Microbiol.">
        <title>High frequency of phylogenetically diverse reductive dehalogenase-homologous genes in deep subseafloor sedimentary metagenomes.</title>
        <authorList>
            <person name="Kawai M."/>
            <person name="Futagami T."/>
            <person name="Toyoda A."/>
            <person name="Takaki Y."/>
            <person name="Nishi S."/>
            <person name="Hori S."/>
            <person name="Arai W."/>
            <person name="Tsubouchi T."/>
            <person name="Morono Y."/>
            <person name="Uchiyama I."/>
            <person name="Ito T."/>
            <person name="Fujiyama A."/>
            <person name="Inagaki F."/>
            <person name="Takami H."/>
        </authorList>
    </citation>
    <scope>NUCLEOTIDE SEQUENCE</scope>
    <source>
        <strain evidence="1">Expedition CK06-06</strain>
    </source>
</reference>
<comment type="caution">
    <text evidence="1">The sequence shown here is derived from an EMBL/GenBank/DDBJ whole genome shotgun (WGS) entry which is preliminary data.</text>
</comment>
<evidence type="ECO:0000313" key="1">
    <source>
        <dbReference type="EMBL" id="GAG91687.1"/>
    </source>
</evidence>
<name>X1CF12_9ZZZZ</name>
<feature type="non-terminal residue" evidence="1">
    <location>
        <position position="59"/>
    </location>
</feature>
<sequence>MVKPKNGIKITGREPPKIGVYICWCGINIGGIVDVPKLCDYSRSLPNVVLASEYKFMCS</sequence>
<organism evidence="1">
    <name type="scientific">marine sediment metagenome</name>
    <dbReference type="NCBI Taxonomy" id="412755"/>
    <lineage>
        <taxon>unclassified sequences</taxon>
        <taxon>metagenomes</taxon>
        <taxon>ecological metagenomes</taxon>
    </lineage>
</organism>
<gene>
    <name evidence="1" type="ORF">S01H4_48435</name>
</gene>
<dbReference type="AlphaFoldDB" id="X1CF12"/>
<accession>X1CF12</accession>